<evidence type="ECO:0000313" key="2">
    <source>
        <dbReference type="Proteomes" id="UP001163321"/>
    </source>
</evidence>
<protein>
    <submittedName>
        <fullName evidence="1">Uncharacterized protein</fullName>
    </submittedName>
</protein>
<keyword evidence="2" id="KW-1185">Reference proteome</keyword>
<evidence type="ECO:0000313" key="1">
    <source>
        <dbReference type="EMBL" id="KAI9914221.1"/>
    </source>
</evidence>
<accession>A0ACC0W865</accession>
<reference evidence="1 2" key="1">
    <citation type="journal article" date="2022" name="bioRxiv">
        <title>The genome of the oomycete Peronosclerospora sorghi, a cosmopolitan pathogen of maize and sorghum, is inflated with dispersed pseudogenes.</title>
        <authorList>
            <person name="Fletcher K."/>
            <person name="Martin F."/>
            <person name="Isakeit T."/>
            <person name="Cavanaugh K."/>
            <person name="Magill C."/>
            <person name="Michelmore R."/>
        </authorList>
    </citation>
    <scope>NUCLEOTIDE SEQUENCE [LARGE SCALE GENOMIC DNA]</scope>
    <source>
        <strain evidence="1">P6</strain>
    </source>
</reference>
<dbReference type="EMBL" id="CM047583">
    <property type="protein sequence ID" value="KAI9914221.1"/>
    <property type="molecule type" value="Genomic_DNA"/>
</dbReference>
<organism evidence="1 2">
    <name type="scientific">Peronosclerospora sorghi</name>
    <dbReference type="NCBI Taxonomy" id="230839"/>
    <lineage>
        <taxon>Eukaryota</taxon>
        <taxon>Sar</taxon>
        <taxon>Stramenopiles</taxon>
        <taxon>Oomycota</taxon>
        <taxon>Peronosporomycetes</taxon>
        <taxon>Peronosporales</taxon>
        <taxon>Peronosporaceae</taxon>
        <taxon>Peronosclerospora</taxon>
    </lineage>
</organism>
<proteinExistence type="predicted"/>
<sequence>MTTSASLRRLYTSGLGELLEEWNNFYEVRVQNVKQFDLAIGFIGNGASFRKAAPFIQLTKEKTGLASLGSVDRAETAKYARTAVALKLQKVSDILESVGAFHWLLILPQTRSQPI</sequence>
<comment type="caution">
    <text evidence="1">The sequence shown here is derived from an EMBL/GenBank/DDBJ whole genome shotgun (WGS) entry which is preliminary data.</text>
</comment>
<dbReference type="Proteomes" id="UP001163321">
    <property type="component" value="Chromosome 4"/>
</dbReference>
<gene>
    <name evidence="1" type="ORF">PsorP6_005506</name>
</gene>
<name>A0ACC0W865_9STRA</name>